<name>A0A376AE56_9HYPH</name>
<reference evidence="2" key="1">
    <citation type="submission" date="2018-07" db="EMBL/GenBank/DDBJ databases">
        <authorList>
            <person name="Peiro R."/>
            <person name="Begona"/>
            <person name="Cbmso G."/>
            <person name="Lopez M."/>
            <person name="Gonzalez S."/>
        </authorList>
    </citation>
    <scope>NUCLEOTIDE SEQUENCE [LARGE SCALE GENOMIC DNA]</scope>
</reference>
<evidence type="ECO:0008006" key="3">
    <source>
        <dbReference type="Google" id="ProtNLM"/>
    </source>
</evidence>
<protein>
    <recommendedName>
        <fullName evidence="3">DUF1491 family protein</fullName>
    </recommendedName>
</protein>
<evidence type="ECO:0000313" key="1">
    <source>
        <dbReference type="EMBL" id="SSC66028.1"/>
    </source>
</evidence>
<dbReference type="OrthoDB" id="9809136at2"/>
<accession>A0A376AE56</accession>
<dbReference type="Pfam" id="PF07372">
    <property type="entry name" value="DUF1491"/>
    <property type="match status" value="1"/>
</dbReference>
<dbReference type="Gene3D" id="3.40.1530.20">
    <property type="entry name" value="Protein of unknown function (DUF1491)"/>
    <property type="match status" value="1"/>
</dbReference>
<dbReference type="RefSeq" id="WP_115672444.1">
    <property type="nucleotide sequence ID" value="NZ_UEYP01000020.1"/>
</dbReference>
<evidence type="ECO:0000313" key="2">
    <source>
        <dbReference type="Proteomes" id="UP000254764"/>
    </source>
</evidence>
<dbReference type="AlphaFoldDB" id="A0A376AE56"/>
<dbReference type="InterPro" id="IPR009964">
    <property type="entry name" value="DUF1491"/>
</dbReference>
<keyword evidence="2" id="KW-1185">Reference proteome</keyword>
<gene>
    <name evidence="1" type="ORF">RHIZ70_1736</name>
</gene>
<dbReference type="Proteomes" id="UP000254764">
    <property type="component" value="Unassembled WGS sequence"/>
</dbReference>
<sequence length="113" mass="12612">MRVRSDLFVSALVRRVFSLGGFAAVAKKGVEEAGAIFVRQRFRDGSETLFGPAPQALVIDEGRDARMFEVRLERGEAIAVDTLLERERRFDPDFWVLEVELEDIGTLLPMAGG</sequence>
<dbReference type="STRING" id="1336235.GCA_000518785_04437"/>
<organism evidence="1 2">
    <name type="scientific">Ciceribacter selenitireducens ATCC BAA-1503</name>
    <dbReference type="NCBI Taxonomy" id="1336235"/>
    <lineage>
        <taxon>Bacteria</taxon>
        <taxon>Pseudomonadati</taxon>
        <taxon>Pseudomonadota</taxon>
        <taxon>Alphaproteobacteria</taxon>
        <taxon>Hyphomicrobiales</taxon>
        <taxon>Rhizobiaceae</taxon>
        <taxon>Ciceribacter</taxon>
    </lineage>
</organism>
<proteinExistence type="predicted"/>
<dbReference type="EMBL" id="UEYP01000020">
    <property type="protein sequence ID" value="SSC66028.1"/>
    <property type="molecule type" value="Genomic_DNA"/>
</dbReference>